<evidence type="ECO:0000313" key="3">
    <source>
        <dbReference type="EMBL" id="KAF9592403.1"/>
    </source>
</evidence>
<evidence type="ECO:0000259" key="1">
    <source>
        <dbReference type="Pfam" id="PF13456"/>
    </source>
</evidence>
<dbReference type="InterPro" id="IPR026960">
    <property type="entry name" value="RVT-Znf"/>
</dbReference>
<gene>
    <name evidence="3" type="ORF">IFM89_014654</name>
</gene>
<sequence>MGCGVRELRGCSSRVSSIIGNRHISCLPTILELIQNVGLSINDMKMVEEDTLIWLRDVKKDFSTALAFEAIRSEGIRVHWHGAIWNRFTHPKLAANAWKLHSGRAATDLAVKKKGIHLVPKCKLCGLQEEDLNHLLWQCTFAEKTWNWLAGKFKFRAGFSNNKEAMSRSQQVKIITDGTTKGSYFRDHDGNFLLICGKGLGEATSYWAECICILESVEIAIEKGWLNMWVESDAVTTFTSNSMSWQIRYIWHTCMKRPHLFYLSHIWREGNTVADAIAKNASNLEKDLLIVCNVKPPWIYKWEVPYQTFMRFV</sequence>
<feature type="domain" description="RNase H type-1" evidence="1">
    <location>
        <begin position="182"/>
        <end position="281"/>
    </location>
</feature>
<reference evidence="3 4" key="1">
    <citation type="submission" date="2020-10" db="EMBL/GenBank/DDBJ databases">
        <title>The Coptis chinensis genome and diversification of protoberbering-type alkaloids.</title>
        <authorList>
            <person name="Wang B."/>
            <person name="Shu S."/>
            <person name="Song C."/>
            <person name="Liu Y."/>
        </authorList>
    </citation>
    <scope>NUCLEOTIDE SEQUENCE [LARGE SCALE GENOMIC DNA]</scope>
    <source>
        <strain evidence="3">HL-2020</strain>
        <tissue evidence="3">Leaf</tissue>
    </source>
</reference>
<keyword evidence="4" id="KW-1185">Reference proteome</keyword>
<accession>A0A835LEC5</accession>
<dbReference type="PANTHER" id="PTHR47723">
    <property type="entry name" value="OS05G0353850 PROTEIN"/>
    <property type="match status" value="1"/>
</dbReference>
<comment type="caution">
    <text evidence="3">The sequence shown here is derived from an EMBL/GenBank/DDBJ whole genome shotgun (WGS) entry which is preliminary data.</text>
</comment>
<dbReference type="Proteomes" id="UP000631114">
    <property type="component" value="Unassembled WGS sequence"/>
</dbReference>
<dbReference type="GO" id="GO:0004523">
    <property type="term" value="F:RNA-DNA hybrid ribonuclease activity"/>
    <property type="evidence" value="ECO:0007669"/>
    <property type="project" value="InterPro"/>
</dbReference>
<dbReference type="AlphaFoldDB" id="A0A835LEC5"/>
<dbReference type="Pfam" id="PF13456">
    <property type="entry name" value="RVT_3"/>
    <property type="match status" value="1"/>
</dbReference>
<dbReference type="SUPFAM" id="SSF53098">
    <property type="entry name" value="Ribonuclease H-like"/>
    <property type="match status" value="1"/>
</dbReference>
<protein>
    <submittedName>
        <fullName evidence="3">Uncharacterized protein</fullName>
    </submittedName>
</protein>
<dbReference type="InterPro" id="IPR053151">
    <property type="entry name" value="RNase_H-like"/>
</dbReference>
<dbReference type="OrthoDB" id="850801at2759"/>
<feature type="domain" description="Reverse transcriptase zinc-binding" evidence="2">
    <location>
        <begin position="62"/>
        <end position="146"/>
    </location>
</feature>
<organism evidence="3 4">
    <name type="scientific">Coptis chinensis</name>
    <dbReference type="NCBI Taxonomy" id="261450"/>
    <lineage>
        <taxon>Eukaryota</taxon>
        <taxon>Viridiplantae</taxon>
        <taxon>Streptophyta</taxon>
        <taxon>Embryophyta</taxon>
        <taxon>Tracheophyta</taxon>
        <taxon>Spermatophyta</taxon>
        <taxon>Magnoliopsida</taxon>
        <taxon>Ranunculales</taxon>
        <taxon>Ranunculaceae</taxon>
        <taxon>Coptidoideae</taxon>
        <taxon>Coptis</taxon>
    </lineage>
</organism>
<evidence type="ECO:0000259" key="2">
    <source>
        <dbReference type="Pfam" id="PF13966"/>
    </source>
</evidence>
<evidence type="ECO:0000313" key="4">
    <source>
        <dbReference type="Proteomes" id="UP000631114"/>
    </source>
</evidence>
<dbReference type="PANTHER" id="PTHR47723:SF23">
    <property type="entry name" value="REVERSE TRANSCRIPTASE-LIKE PROTEIN"/>
    <property type="match status" value="1"/>
</dbReference>
<dbReference type="Pfam" id="PF13966">
    <property type="entry name" value="zf-RVT"/>
    <property type="match status" value="1"/>
</dbReference>
<name>A0A835LEC5_9MAGN</name>
<dbReference type="InterPro" id="IPR036397">
    <property type="entry name" value="RNaseH_sf"/>
</dbReference>
<dbReference type="CDD" id="cd06222">
    <property type="entry name" value="RNase_H_like"/>
    <property type="match status" value="1"/>
</dbReference>
<dbReference type="InterPro" id="IPR012337">
    <property type="entry name" value="RNaseH-like_sf"/>
</dbReference>
<dbReference type="GO" id="GO:0003676">
    <property type="term" value="F:nucleic acid binding"/>
    <property type="evidence" value="ECO:0007669"/>
    <property type="project" value="InterPro"/>
</dbReference>
<dbReference type="Gene3D" id="3.30.420.10">
    <property type="entry name" value="Ribonuclease H-like superfamily/Ribonuclease H"/>
    <property type="match status" value="1"/>
</dbReference>
<proteinExistence type="predicted"/>
<dbReference type="InterPro" id="IPR044730">
    <property type="entry name" value="RNase_H-like_dom_plant"/>
</dbReference>
<dbReference type="InterPro" id="IPR002156">
    <property type="entry name" value="RNaseH_domain"/>
</dbReference>
<dbReference type="EMBL" id="JADFTS010000008">
    <property type="protein sequence ID" value="KAF9592403.1"/>
    <property type="molecule type" value="Genomic_DNA"/>
</dbReference>